<dbReference type="PANTHER" id="PTHR11229">
    <property type="entry name" value="50S RIBOSOMAL PROTEIN L3"/>
    <property type="match status" value="1"/>
</dbReference>
<feature type="region of interest" description="Disordered" evidence="6">
    <location>
        <begin position="153"/>
        <end position="180"/>
    </location>
</feature>
<evidence type="ECO:0000256" key="2">
    <source>
        <dbReference type="ARBA" id="ARBA00022980"/>
    </source>
</evidence>
<dbReference type="GO" id="GO:0005762">
    <property type="term" value="C:mitochondrial large ribosomal subunit"/>
    <property type="evidence" value="ECO:0007669"/>
    <property type="project" value="TreeGrafter"/>
</dbReference>
<sequence>MEKPEENYFVISISCQYAPLGLTADMALSFIVSCWPVSDNHVIKYIPPEELEKNDFKLKRRVQRKDRPLGALIVGTGAASPTQFTKEYFNLFQEAGVMPKRRLTKFLITPNAKLPPGFPLYAAHFRPGDVVDCAGITTDRGFQGVMKRWQFKGGPATHGNTKSHRRPGNIGGGGGAKARVWPGTKMPGHMGRHRRTLVGQKVLRVNTKYNVIWVMGRAVPGEIGNYVIIYDTMLPLRRKSQEKAKLLFPTYFPDEEELPENLFDESIHDFRLPSITFAEDEK</sequence>
<gene>
    <name evidence="7" type="primary">Mrpl3</name>
    <name evidence="7" type="ORF">Anas_03681</name>
</gene>
<keyword evidence="2 7" id="KW-0689">Ribosomal protein</keyword>
<evidence type="ECO:0000256" key="3">
    <source>
        <dbReference type="ARBA" id="ARBA00023274"/>
    </source>
</evidence>
<evidence type="ECO:0000256" key="1">
    <source>
        <dbReference type="ARBA" id="ARBA00006540"/>
    </source>
</evidence>
<accession>A0A5N5SSG1</accession>
<evidence type="ECO:0000256" key="4">
    <source>
        <dbReference type="ARBA" id="ARBA00035209"/>
    </source>
</evidence>
<dbReference type="InterPro" id="IPR000597">
    <property type="entry name" value="Ribosomal_uL3"/>
</dbReference>
<dbReference type="EMBL" id="SEYY01020995">
    <property type="protein sequence ID" value="KAB7496818.1"/>
    <property type="molecule type" value="Genomic_DNA"/>
</dbReference>
<dbReference type="InterPro" id="IPR019927">
    <property type="entry name" value="Ribosomal_uL3_bac/org-type"/>
</dbReference>
<dbReference type="InterPro" id="IPR009000">
    <property type="entry name" value="Transl_B-barrel_sf"/>
</dbReference>
<dbReference type="GO" id="GO:0006412">
    <property type="term" value="P:translation"/>
    <property type="evidence" value="ECO:0007669"/>
    <property type="project" value="InterPro"/>
</dbReference>
<dbReference type="Gene3D" id="2.40.30.10">
    <property type="entry name" value="Translation factors"/>
    <property type="match status" value="1"/>
</dbReference>
<keyword evidence="3" id="KW-0687">Ribonucleoprotein</keyword>
<keyword evidence="8" id="KW-1185">Reference proteome</keyword>
<protein>
    <recommendedName>
        <fullName evidence="4">Large ribosomal subunit protein uL3m</fullName>
    </recommendedName>
    <alternativeName>
        <fullName evidence="5">39S ribosomal protein L3, mitochondrial</fullName>
    </alternativeName>
</protein>
<dbReference type="AlphaFoldDB" id="A0A5N5SSG1"/>
<proteinExistence type="inferred from homology"/>
<dbReference type="SUPFAM" id="SSF50447">
    <property type="entry name" value="Translation proteins"/>
    <property type="match status" value="1"/>
</dbReference>
<dbReference type="GO" id="GO:0003735">
    <property type="term" value="F:structural constituent of ribosome"/>
    <property type="evidence" value="ECO:0007669"/>
    <property type="project" value="InterPro"/>
</dbReference>
<evidence type="ECO:0000313" key="8">
    <source>
        <dbReference type="Proteomes" id="UP000326759"/>
    </source>
</evidence>
<evidence type="ECO:0000256" key="5">
    <source>
        <dbReference type="ARBA" id="ARBA00035396"/>
    </source>
</evidence>
<organism evidence="7 8">
    <name type="scientific">Armadillidium nasatum</name>
    <dbReference type="NCBI Taxonomy" id="96803"/>
    <lineage>
        <taxon>Eukaryota</taxon>
        <taxon>Metazoa</taxon>
        <taxon>Ecdysozoa</taxon>
        <taxon>Arthropoda</taxon>
        <taxon>Crustacea</taxon>
        <taxon>Multicrustacea</taxon>
        <taxon>Malacostraca</taxon>
        <taxon>Eumalacostraca</taxon>
        <taxon>Peracarida</taxon>
        <taxon>Isopoda</taxon>
        <taxon>Oniscidea</taxon>
        <taxon>Crinocheta</taxon>
        <taxon>Armadillidiidae</taxon>
        <taxon>Armadillidium</taxon>
    </lineage>
</organism>
<dbReference type="Proteomes" id="UP000326759">
    <property type="component" value="Unassembled WGS sequence"/>
</dbReference>
<evidence type="ECO:0000313" key="7">
    <source>
        <dbReference type="EMBL" id="KAB7496818.1"/>
    </source>
</evidence>
<name>A0A5N5SSG1_9CRUS</name>
<dbReference type="Pfam" id="PF00297">
    <property type="entry name" value="Ribosomal_L3"/>
    <property type="match status" value="1"/>
</dbReference>
<comment type="similarity">
    <text evidence="1">Belongs to the universal ribosomal protein uL3 family.</text>
</comment>
<dbReference type="OrthoDB" id="274683at2759"/>
<comment type="caution">
    <text evidence="7">The sequence shown here is derived from an EMBL/GenBank/DDBJ whole genome shotgun (WGS) entry which is preliminary data.</text>
</comment>
<reference evidence="7 8" key="1">
    <citation type="journal article" date="2019" name="PLoS Biol.">
        <title>Sex chromosomes control vertical transmission of feminizing Wolbachia symbionts in an isopod.</title>
        <authorList>
            <person name="Becking T."/>
            <person name="Chebbi M.A."/>
            <person name="Giraud I."/>
            <person name="Moumen B."/>
            <person name="Laverre T."/>
            <person name="Caubet Y."/>
            <person name="Peccoud J."/>
            <person name="Gilbert C."/>
            <person name="Cordaux R."/>
        </authorList>
    </citation>
    <scope>NUCLEOTIDE SEQUENCE [LARGE SCALE GENOMIC DNA]</scope>
    <source>
        <strain evidence="7">ANa2</strain>
        <tissue evidence="7">Whole body excluding digestive tract and cuticle</tissue>
    </source>
</reference>
<dbReference type="PANTHER" id="PTHR11229:SF8">
    <property type="entry name" value="LARGE RIBOSOMAL SUBUNIT PROTEIN UL3M"/>
    <property type="match status" value="1"/>
</dbReference>
<evidence type="ECO:0000256" key="6">
    <source>
        <dbReference type="SAM" id="MobiDB-lite"/>
    </source>
</evidence>